<feature type="non-terminal residue" evidence="2">
    <location>
        <position position="322"/>
    </location>
</feature>
<protein>
    <submittedName>
        <fullName evidence="2">Uncharacterized protein</fullName>
    </submittedName>
</protein>
<gene>
    <name evidence="2" type="ORF">RFI_15061</name>
</gene>
<feature type="transmembrane region" description="Helical" evidence="1">
    <location>
        <begin position="265"/>
        <end position="290"/>
    </location>
</feature>
<dbReference type="EMBL" id="ASPP01011004">
    <property type="protein sequence ID" value="ETO22142.1"/>
    <property type="molecule type" value="Genomic_DNA"/>
</dbReference>
<name>X6NA10_RETFI</name>
<reference evidence="2 3" key="1">
    <citation type="journal article" date="2013" name="Curr. Biol.">
        <title>The Genome of the Foraminiferan Reticulomyxa filosa.</title>
        <authorList>
            <person name="Glockner G."/>
            <person name="Hulsmann N."/>
            <person name="Schleicher M."/>
            <person name="Noegel A.A."/>
            <person name="Eichinger L."/>
            <person name="Gallinger C."/>
            <person name="Pawlowski J."/>
            <person name="Sierra R."/>
            <person name="Euteneuer U."/>
            <person name="Pillet L."/>
            <person name="Moustafa A."/>
            <person name="Platzer M."/>
            <person name="Groth M."/>
            <person name="Szafranski K."/>
            <person name="Schliwa M."/>
        </authorList>
    </citation>
    <scope>NUCLEOTIDE SEQUENCE [LARGE SCALE GENOMIC DNA]</scope>
</reference>
<comment type="caution">
    <text evidence="2">The sequence shown here is derived from an EMBL/GenBank/DDBJ whole genome shotgun (WGS) entry which is preliminary data.</text>
</comment>
<keyword evidence="1" id="KW-0472">Membrane</keyword>
<evidence type="ECO:0000313" key="3">
    <source>
        <dbReference type="Proteomes" id="UP000023152"/>
    </source>
</evidence>
<dbReference type="Proteomes" id="UP000023152">
    <property type="component" value="Unassembled WGS sequence"/>
</dbReference>
<feature type="transmembrane region" description="Helical" evidence="1">
    <location>
        <begin position="82"/>
        <end position="100"/>
    </location>
</feature>
<keyword evidence="1" id="KW-1133">Transmembrane helix</keyword>
<keyword evidence="1" id="KW-0812">Transmembrane</keyword>
<feature type="transmembrane region" description="Helical" evidence="1">
    <location>
        <begin position="25"/>
        <end position="52"/>
    </location>
</feature>
<sequence>MKQQAPSNQFLKMYLLVWQFPDSNFLFFLYFMGVALGSLVILLDFVLVITFVRRSRVSFNRKYNSDPHFAKTNDKWLKATRVSGVIFSLFHLLVLCLVMNEPSGELTLITSCVYWVFQTIWLIFEHLAIILITQRVWHIFLSIHFFFFFKKVMVGWGGGGWNGMGCEILLDRECLLEYFKPICAFPQVVSSARDEIGLDAVEYICGDSAGIGVGTDVANSIRILSAIVVLLCVFIIASFFTWIAEKSQKHAGFTEVSRTVVAKETAKLSIILFVLLVIIALLSYTLSWYIQHLHSSLSFTAPYQNVIGRMEWGIMEVFGFFM</sequence>
<feature type="transmembrane region" description="Helical" evidence="1">
    <location>
        <begin position="136"/>
        <end position="154"/>
    </location>
</feature>
<dbReference type="AlphaFoldDB" id="X6NA10"/>
<keyword evidence="3" id="KW-1185">Reference proteome</keyword>
<organism evidence="2 3">
    <name type="scientific">Reticulomyxa filosa</name>
    <dbReference type="NCBI Taxonomy" id="46433"/>
    <lineage>
        <taxon>Eukaryota</taxon>
        <taxon>Sar</taxon>
        <taxon>Rhizaria</taxon>
        <taxon>Retaria</taxon>
        <taxon>Foraminifera</taxon>
        <taxon>Monothalamids</taxon>
        <taxon>Reticulomyxidae</taxon>
        <taxon>Reticulomyxa</taxon>
    </lineage>
</organism>
<accession>X6NA10</accession>
<evidence type="ECO:0000313" key="2">
    <source>
        <dbReference type="EMBL" id="ETO22142.1"/>
    </source>
</evidence>
<evidence type="ECO:0000256" key="1">
    <source>
        <dbReference type="SAM" id="Phobius"/>
    </source>
</evidence>
<feature type="transmembrane region" description="Helical" evidence="1">
    <location>
        <begin position="223"/>
        <end position="244"/>
    </location>
</feature>
<proteinExistence type="predicted"/>